<dbReference type="SMART" id="SM00710">
    <property type="entry name" value="PbH1"/>
    <property type="match status" value="5"/>
</dbReference>
<dbReference type="SUPFAM" id="SSF51126">
    <property type="entry name" value="Pectin lyase-like"/>
    <property type="match status" value="1"/>
</dbReference>
<proteinExistence type="predicted"/>
<sequence length="628" mass="66025">MAIRVAVLVVCCLLASVGAVSFLVAPGASDPDPAEFDRTVAMGLTLEEQRTLGERVVPRAQIAYSQYPYLVGYRGIGLAAAAVDDPLVSQQFGYPQVVYVETAPPDVSLDDSGFLVGEYTGEWIPAAEAVFVIDSAARIPSGPTPVAFNEEDRAAAFASTHGGEVVGWEERGRFEAPPSDGSDARDRIDAQHAAANETVDSAFELLDRPTGTVVGEDAPTLSAALENAEAGTVVRLPPGTYRGPVEIDRSVTLSGEDAVIVGDGNGTVVTVSADDVAISGVSIAGVGESLQPEDIPDEDRSDWDRQTEAAYGYSDAAITADGVDRLLVTGAAMDTPASGIILRDTQGAVVDGVRVNGTDEWRDGFMGVVTIRSPAVIQRSTFDGGRDGVYTHRSDGIVIRNNRFVDGRFGTHFMYTSDGLFSGNCASEQALSGITIMTSPAGNAIADNVITDTEQGISTSGSDSYIGGNVVVDTDQAIRTSARNSLYADNTVVGNAVGFRASSVFPTSVVVRNDVADNDRHVRATSGPLRVWSEGEEGNYWEGAEGLDRRYSPTDPVDGRLHRTEAARTLAAAPIVRGLRTLRGSVPGMRGESVIDAAPRDTPVHPDRLETARRIADGSADPGEVCAA</sequence>
<gene>
    <name evidence="3" type="ORF">KM295_00815</name>
</gene>
<organism evidence="3 4">
    <name type="scientific">Natronomonas aquatica</name>
    <dbReference type="NCBI Taxonomy" id="2841590"/>
    <lineage>
        <taxon>Archaea</taxon>
        <taxon>Methanobacteriati</taxon>
        <taxon>Methanobacteriota</taxon>
        <taxon>Stenosarchaea group</taxon>
        <taxon>Halobacteria</taxon>
        <taxon>Halobacteriales</taxon>
        <taxon>Natronomonadaceae</taxon>
        <taxon>Natronomonas</taxon>
    </lineage>
</organism>
<dbReference type="Proteomes" id="UP001139494">
    <property type="component" value="Unassembled WGS sequence"/>
</dbReference>
<evidence type="ECO:0000313" key="3">
    <source>
        <dbReference type="EMBL" id="MCQ4332047.1"/>
    </source>
</evidence>
<dbReference type="InterPro" id="IPR012334">
    <property type="entry name" value="Pectin_lyas_fold"/>
</dbReference>
<feature type="domain" description="Periplasmic copper-binding protein NosD beta helix" evidence="2">
    <location>
        <begin position="373"/>
        <end position="546"/>
    </location>
</feature>
<dbReference type="EMBL" id="JAHLKM010000001">
    <property type="protein sequence ID" value="MCQ4332047.1"/>
    <property type="molecule type" value="Genomic_DNA"/>
</dbReference>
<dbReference type="Pfam" id="PF05573">
    <property type="entry name" value="NosL"/>
    <property type="match status" value="1"/>
</dbReference>
<dbReference type="InterPro" id="IPR006626">
    <property type="entry name" value="PbH1"/>
</dbReference>
<dbReference type="InterPro" id="IPR011050">
    <property type="entry name" value="Pectin_lyase_fold/virulence"/>
</dbReference>
<dbReference type="Gene3D" id="2.160.20.10">
    <property type="entry name" value="Single-stranded right-handed beta-helix, Pectin lyase-like"/>
    <property type="match status" value="1"/>
</dbReference>
<dbReference type="InterPro" id="IPR007742">
    <property type="entry name" value="NosD_dom"/>
</dbReference>
<keyword evidence="1" id="KW-0677">Repeat</keyword>
<evidence type="ECO:0000256" key="1">
    <source>
        <dbReference type="ARBA" id="ARBA00022737"/>
    </source>
</evidence>
<dbReference type="PANTHER" id="PTHR22990">
    <property type="entry name" value="F-BOX ONLY PROTEIN"/>
    <property type="match status" value="1"/>
</dbReference>
<name>A0A9R1D5M8_9EURY</name>
<evidence type="ECO:0000259" key="2">
    <source>
        <dbReference type="Pfam" id="PF05048"/>
    </source>
</evidence>
<accession>A0A9R1D5M8</accession>
<dbReference type="InterPro" id="IPR008719">
    <property type="entry name" value="N2O_reductase_NosL"/>
</dbReference>
<dbReference type="SUPFAM" id="SSF160387">
    <property type="entry name" value="NosL/MerB-like"/>
    <property type="match status" value="1"/>
</dbReference>
<reference evidence="3" key="1">
    <citation type="journal article" date="2023" name="Front. Microbiol.">
        <title>Genomic-based phylogenetic and metabolic analyses of the genus Natronomonas, and description of Natronomonas aquatica sp. nov.</title>
        <authorList>
            <person name="Garcia-Roldan A."/>
            <person name="Duran-Viseras A."/>
            <person name="de la Haba R.R."/>
            <person name="Corral P."/>
            <person name="Sanchez-Porro C."/>
            <person name="Ventosa A."/>
        </authorList>
    </citation>
    <scope>NUCLEOTIDE SEQUENCE</scope>
    <source>
        <strain evidence="3">F2-12</strain>
    </source>
</reference>
<keyword evidence="4" id="KW-1185">Reference proteome</keyword>
<evidence type="ECO:0000313" key="4">
    <source>
        <dbReference type="Proteomes" id="UP001139494"/>
    </source>
</evidence>
<dbReference type="Pfam" id="PF05048">
    <property type="entry name" value="NosD"/>
    <property type="match status" value="1"/>
</dbReference>
<dbReference type="AlphaFoldDB" id="A0A9R1D5M8"/>
<dbReference type="Gene3D" id="3.30.70.2050">
    <property type="match status" value="1"/>
</dbReference>
<dbReference type="InterPro" id="IPR051550">
    <property type="entry name" value="SCF-Subunits/Alg-Epimerases"/>
</dbReference>
<dbReference type="RefSeq" id="WP_256027957.1">
    <property type="nucleotide sequence ID" value="NZ_JAHLKM010000001.1"/>
</dbReference>
<comment type="caution">
    <text evidence="3">The sequence shown here is derived from an EMBL/GenBank/DDBJ whole genome shotgun (WGS) entry which is preliminary data.</text>
</comment>
<dbReference type="PANTHER" id="PTHR22990:SF15">
    <property type="entry name" value="F-BOX ONLY PROTEIN 10"/>
    <property type="match status" value="1"/>
</dbReference>
<protein>
    <submittedName>
        <fullName evidence="3">Right-handed parallel beta-helix repeat-containing protein</fullName>
    </submittedName>
</protein>